<dbReference type="PANTHER" id="PTHR46951:SF2">
    <property type="entry name" value="BED-TYPE DOMAIN-CONTAINING PROTEIN"/>
    <property type="match status" value="1"/>
</dbReference>
<feature type="region of interest" description="Disordered" evidence="1">
    <location>
        <begin position="73"/>
        <end position="126"/>
    </location>
</feature>
<evidence type="ECO:0008006" key="4">
    <source>
        <dbReference type="Google" id="ProtNLM"/>
    </source>
</evidence>
<feature type="region of interest" description="Disordered" evidence="1">
    <location>
        <begin position="180"/>
        <end position="208"/>
    </location>
</feature>
<name>A0ABQ8HYE3_9ROSI</name>
<proteinExistence type="predicted"/>
<gene>
    <name evidence="2" type="ORF">JRO89_XS06G0148600</name>
</gene>
<reference evidence="2 3" key="1">
    <citation type="submission" date="2021-02" db="EMBL/GenBank/DDBJ databases">
        <title>Plant Genome Project.</title>
        <authorList>
            <person name="Zhang R.-G."/>
        </authorList>
    </citation>
    <scope>NUCLEOTIDE SEQUENCE [LARGE SCALE GENOMIC DNA]</scope>
    <source>
        <tissue evidence="2">Leaves</tissue>
    </source>
</reference>
<evidence type="ECO:0000313" key="2">
    <source>
        <dbReference type="EMBL" id="KAH7569341.1"/>
    </source>
</evidence>
<feature type="compositionally biased region" description="Basic and acidic residues" evidence="1">
    <location>
        <begin position="73"/>
        <end position="82"/>
    </location>
</feature>
<dbReference type="EMBL" id="JAFEMO010000006">
    <property type="protein sequence ID" value="KAH7569341.1"/>
    <property type="molecule type" value="Genomic_DNA"/>
</dbReference>
<protein>
    <recommendedName>
        <fullName evidence="4">BED-type domain-containing protein</fullName>
    </recommendedName>
</protein>
<organism evidence="2 3">
    <name type="scientific">Xanthoceras sorbifolium</name>
    <dbReference type="NCBI Taxonomy" id="99658"/>
    <lineage>
        <taxon>Eukaryota</taxon>
        <taxon>Viridiplantae</taxon>
        <taxon>Streptophyta</taxon>
        <taxon>Embryophyta</taxon>
        <taxon>Tracheophyta</taxon>
        <taxon>Spermatophyta</taxon>
        <taxon>Magnoliopsida</taxon>
        <taxon>eudicotyledons</taxon>
        <taxon>Gunneridae</taxon>
        <taxon>Pentapetalae</taxon>
        <taxon>rosids</taxon>
        <taxon>malvids</taxon>
        <taxon>Sapindales</taxon>
        <taxon>Sapindaceae</taxon>
        <taxon>Xanthoceroideae</taxon>
        <taxon>Xanthoceras</taxon>
    </lineage>
</organism>
<sequence>MGKSCDRARQYCTRVEKSPHKIRCIFCGHTMSGITRFKEHLACKRGDVIPCRNCPPEVSNAMTQELIQLSFQREEKERRTREALQSAMAQNQNQSPSPNPDPNPNLIPPPPPTYPPAQQPLADNNPDEEDEKILMQALEESLLTYEVEKRKTEEEIDNDIAAARQESIRHYIEECHRRGGELYGRGEGTSAGPSNASYDRAYDYSNRR</sequence>
<feature type="compositionally biased region" description="Pro residues" evidence="1">
    <location>
        <begin position="97"/>
        <end position="118"/>
    </location>
</feature>
<accession>A0ABQ8HYE3</accession>
<keyword evidence="3" id="KW-1185">Reference proteome</keyword>
<dbReference type="PANTHER" id="PTHR46951">
    <property type="entry name" value="BED-TYPE DOMAIN-CONTAINING PROTEIN"/>
    <property type="match status" value="1"/>
</dbReference>
<evidence type="ECO:0000256" key="1">
    <source>
        <dbReference type="SAM" id="MobiDB-lite"/>
    </source>
</evidence>
<evidence type="ECO:0000313" key="3">
    <source>
        <dbReference type="Proteomes" id="UP000827721"/>
    </source>
</evidence>
<comment type="caution">
    <text evidence="2">The sequence shown here is derived from an EMBL/GenBank/DDBJ whole genome shotgun (WGS) entry which is preliminary data.</text>
</comment>
<dbReference type="Proteomes" id="UP000827721">
    <property type="component" value="Unassembled WGS sequence"/>
</dbReference>